<evidence type="ECO:0000313" key="4">
    <source>
        <dbReference type="Proteomes" id="UP000248857"/>
    </source>
</evidence>
<name>A0A2W1JLW7_9CYAN</name>
<dbReference type="OrthoDB" id="7873998at2"/>
<dbReference type="Proteomes" id="UP000248857">
    <property type="component" value="Unassembled WGS sequence"/>
</dbReference>
<reference evidence="3 4" key="1">
    <citation type="journal article" date="2018" name="Sci. Rep.">
        <title>A novel species of the marine cyanobacterium Acaryochloris with a unique pigment content and lifestyle.</title>
        <authorList>
            <person name="Partensky F."/>
            <person name="Six C."/>
            <person name="Ratin M."/>
            <person name="Garczarek L."/>
            <person name="Vaulot D."/>
            <person name="Probert I."/>
            <person name="Calteau A."/>
            <person name="Gourvil P."/>
            <person name="Marie D."/>
            <person name="Grebert T."/>
            <person name="Bouchier C."/>
            <person name="Le Panse S."/>
            <person name="Gachenot M."/>
            <person name="Rodriguez F."/>
            <person name="Garrido J.L."/>
        </authorList>
    </citation>
    <scope>NUCLEOTIDE SEQUENCE [LARGE SCALE GENOMIC DNA]</scope>
    <source>
        <strain evidence="3 4">RCC1774</strain>
    </source>
</reference>
<keyword evidence="1" id="KW-0472">Membrane</keyword>
<dbReference type="Gene3D" id="2.60.40.10">
    <property type="entry name" value="Immunoglobulins"/>
    <property type="match status" value="1"/>
</dbReference>
<evidence type="ECO:0000256" key="2">
    <source>
        <dbReference type="SAM" id="SignalP"/>
    </source>
</evidence>
<sequence>MSKRLVPVLGLLISVWTMPTVLAHGTAVNYRITPKAVEIEAAFDTGEPMANAQVTVYAPDGATQPWLTGKFDSKGHFAFTPPADQTGTWQVKVRQAGHGKILNIPIGAENAAETATVSSEPASPMVRSLLGVVVIGGFVLTAILFSSRKKQ</sequence>
<dbReference type="AlphaFoldDB" id="A0A2W1JLW7"/>
<proteinExistence type="predicted"/>
<gene>
    <name evidence="3" type="ORF">C1752_01124</name>
</gene>
<keyword evidence="1" id="KW-0812">Transmembrane</keyword>
<dbReference type="InterPro" id="IPR013783">
    <property type="entry name" value="Ig-like_fold"/>
</dbReference>
<feature type="transmembrane region" description="Helical" evidence="1">
    <location>
        <begin position="125"/>
        <end position="145"/>
    </location>
</feature>
<dbReference type="RefSeq" id="WP_110985112.1">
    <property type="nucleotide sequence ID" value="NZ_CAWNWM010000003.1"/>
</dbReference>
<feature type="chain" id="PRO_5015929348" description="Carboxypeptidase regulatory-like domain-containing protein" evidence="2">
    <location>
        <begin position="24"/>
        <end position="151"/>
    </location>
</feature>
<protein>
    <recommendedName>
        <fullName evidence="5">Carboxypeptidase regulatory-like domain-containing protein</fullName>
    </recommendedName>
</protein>
<evidence type="ECO:0008006" key="5">
    <source>
        <dbReference type="Google" id="ProtNLM"/>
    </source>
</evidence>
<keyword evidence="4" id="KW-1185">Reference proteome</keyword>
<accession>A0A2W1JLW7</accession>
<evidence type="ECO:0000256" key="1">
    <source>
        <dbReference type="SAM" id="Phobius"/>
    </source>
</evidence>
<evidence type="ECO:0000313" key="3">
    <source>
        <dbReference type="EMBL" id="PZD74363.1"/>
    </source>
</evidence>
<keyword evidence="1" id="KW-1133">Transmembrane helix</keyword>
<comment type="caution">
    <text evidence="3">The sequence shown here is derived from an EMBL/GenBank/DDBJ whole genome shotgun (WGS) entry which is preliminary data.</text>
</comment>
<organism evidence="3 4">
    <name type="scientific">Acaryochloris thomasi RCC1774</name>
    <dbReference type="NCBI Taxonomy" id="1764569"/>
    <lineage>
        <taxon>Bacteria</taxon>
        <taxon>Bacillati</taxon>
        <taxon>Cyanobacteriota</taxon>
        <taxon>Cyanophyceae</taxon>
        <taxon>Acaryochloridales</taxon>
        <taxon>Acaryochloridaceae</taxon>
        <taxon>Acaryochloris</taxon>
        <taxon>Acaryochloris thomasi</taxon>
    </lineage>
</organism>
<dbReference type="EMBL" id="PQWO01000003">
    <property type="protein sequence ID" value="PZD74363.1"/>
    <property type="molecule type" value="Genomic_DNA"/>
</dbReference>
<keyword evidence="2" id="KW-0732">Signal</keyword>
<feature type="signal peptide" evidence="2">
    <location>
        <begin position="1"/>
        <end position="23"/>
    </location>
</feature>